<name>A0ABD3A2F8_9GENT</name>
<organism evidence="2 3">
    <name type="scientific">Cinchona calisaya</name>
    <dbReference type="NCBI Taxonomy" id="153742"/>
    <lineage>
        <taxon>Eukaryota</taxon>
        <taxon>Viridiplantae</taxon>
        <taxon>Streptophyta</taxon>
        <taxon>Embryophyta</taxon>
        <taxon>Tracheophyta</taxon>
        <taxon>Spermatophyta</taxon>
        <taxon>Magnoliopsida</taxon>
        <taxon>eudicotyledons</taxon>
        <taxon>Gunneridae</taxon>
        <taxon>Pentapetalae</taxon>
        <taxon>asterids</taxon>
        <taxon>lamiids</taxon>
        <taxon>Gentianales</taxon>
        <taxon>Rubiaceae</taxon>
        <taxon>Cinchonoideae</taxon>
        <taxon>Cinchoneae</taxon>
        <taxon>Cinchona</taxon>
    </lineage>
</organism>
<dbReference type="SUPFAM" id="SSF53756">
    <property type="entry name" value="UDP-Glycosyltransferase/glycogen phosphorylase"/>
    <property type="match status" value="1"/>
</dbReference>
<proteinExistence type="inferred from homology"/>
<evidence type="ECO:0000313" key="3">
    <source>
        <dbReference type="Proteomes" id="UP001630127"/>
    </source>
</evidence>
<comment type="similarity">
    <text evidence="1">Belongs to the UDP-glycosyltransferase family.</text>
</comment>
<keyword evidence="3" id="KW-1185">Reference proteome</keyword>
<accession>A0ABD3A2F8</accession>
<dbReference type="AlphaFoldDB" id="A0ABD3A2F8"/>
<evidence type="ECO:0000256" key="1">
    <source>
        <dbReference type="ARBA" id="ARBA00009995"/>
    </source>
</evidence>
<comment type="caution">
    <text evidence="2">The sequence shown here is derived from an EMBL/GenBank/DDBJ whole genome shotgun (WGS) entry which is preliminary data.</text>
</comment>
<dbReference type="Gene3D" id="3.40.50.2000">
    <property type="entry name" value="Glycogen Phosphorylase B"/>
    <property type="match status" value="1"/>
</dbReference>
<dbReference type="Proteomes" id="UP001630127">
    <property type="component" value="Unassembled WGS sequence"/>
</dbReference>
<sequence>MGSQEANLSPHVLIFPLPIQGHVNCVLRLAELLCLSDLDITFIVSEFSQNRVLKHTTVASRFARYPGFRFQTIFDDLPDEHPRAGERIMDIMPAIKNVTGPLFKQMMIEKNCFASASKRAISITCIIAD</sequence>
<dbReference type="PANTHER" id="PTHR11926">
    <property type="entry name" value="GLUCOSYL/GLUCURONOSYL TRANSFERASES"/>
    <property type="match status" value="1"/>
</dbReference>
<dbReference type="EMBL" id="JBJUIK010000007">
    <property type="protein sequence ID" value="KAL3523923.1"/>
    <property type="molecule type" value="Genomic_DNA"/>
</dbReference>
<gene>
    <name evidence="2" type="ORF">ACH5RR_016757</name>
</gene>
<dbReference type="PANTHER" id="PTHR11926:SF1392">
    <property type="entry name" value="GLYCOSYLTRANSFERASE"/>
    <property type="match status" value="1"/>
</dbReference>
<reference evidence="2 3" key="1">
    <citation type="submission" date="2024-11" db="EMBL/GenBank/DDBJ databases">
        <title>A near-complete genome assembly of Cinchona calisaya.</title>
        <authorList>
            <person name="Lian D.C."/>
            <person name="Zhao X.W."/>
            <person name="Wei L."/>
        </authorList>
    </citation>
    <scope>NUCLEOTIDE SEQUENCE [LARGE SCALE GENOMIC DNA]</scope>
    <source>
        <tissue evidence="2">Nenye</tissue>
    </source>
</reference>
<evidence type="ECO:0000313" key="2">
    <source>
        <dbReference type="EMBL" id="KAL3523923.1"/>
    </source>
</evidence>
<protein>
    <submittedName>
        <fullName evidence="2">Uncharacterized protein</fullName>
    </submittedName>
</protein>